<comment type="similarity">
    <text evidence="1">Belongs to the thioesterase PaaI family.</text>
</comment>
<organism evidence="4 5">
    <name type="scientific">Senna tora</name>
    <dbReference type="NCBI Taxonomy" id="362788"/>
    <lineage>
        <taxon>Eukaryota</taxon>
        <taxon>Viridiplantae</taxon>
        <taxon>Streptophyta</taxon>
        <taxon>Embryophyta</taxon>
        <taxon>Tracheophyta</taxon>
        <taxon>Spermatophyta</taxon>
        <taxon>Magnoliopsida</taxon>
        <taxon>eudicotyledons</taxon>
        <taxon>Gunneridae</taxon>
        <taxon>Pentapetalae</taxon>
        <taxon>rosids</taxon>
        <taxon>fabids</taxon>
        <taxon>Fabales</taxon>
        <taxon>Fabaceae</taxon>
        <taxon>Caesalpinioideae</taxon>
        <taxon>Cassia clade</taxon>
        <taxon>Senna</taxon>
    </lineage>
</organism>
<feature type="domain" description="Thioesterase" evidence="3">
    <location>
        <begin position="74"/>
        <end position="128"/>
    </location>
</feature>
<proteinExistence type="inferred from homology"/>
<dbReference type="AlphaFoldDB" id="A0A834XD22"/>
<keyword evidence="5" id="KW-1185">Reference proteome</keyword>
<name>A0A834XD22_9FABA</name>
<dbReference type="CDD" id="cd03443">
    <property type="entry name" value="PaaI_thioesterase"/>
    <property type="match status" value="1"/>
</dbReference>
<dbReference type="Proteomes" id="UP000634136">
    <property type="component" value="Unassembled WGS sequence"/>
</dbReference>
<dbReference type="SUPFAM" id="SSF54637">
    <property type="entry name" value="Thioesterase/thiol ester dehydrase-isomerase"/>
    <property type="match status" value="2"/>
</dbReference>
<evidence type="ECO:0000313" key="5">
    <source>
        <dbReference type="Proteomes" id="UP000634136"/>
    </source>
</evidence>
<dbReference type="InterPro" id="IPR039298">
    <property type="entry name" value="ACOT13"/>
</dbReference>
<dbReference type="PANTHER" id="PTHR21660">
    <property type="entry name" value="THIOESTERASE SUPERFAMILY MEMBER-RELATED"/>
    <property type="match status" value="1"/>
</dbReference>
<evidence type="ECO:0000256" key="2">
    <source>
        <dbReference type="ARBA" id="ARBA00022801"/>
    </source>
</evidence>
<evidence type="ECO:0000259" key="3">
    <source>
        <dbReference type="Pfam" id="PF03061"/>
    </source>
</evidence>
<sequence>MEEQHSNQIWVMHKKSMEESIIGERIEKHLRNLCNGSKGYAIEALIANHVRPINIHTGFMLCEFVVHHGVSDENGNWHVGAMATLIDVIGSLTVFSFTASDNVTVDFALSYFSNAKLQEEVEIEGKVMGKKERMTSDENGNWHVGAMATLIDIIGGLTAFSFTAYENVTVDFAVSYFSNAKLYEEVEIEGKVVGKKERMTSVSVKVRKKHNGELVALAKLWMAAANSKITRVFTSKI</sequence>
<dbReference type="Pfam" id="PF03061">
    <property type="entry name" value="4HBT"/>
    <property type="match status" value="2"/>
</dbReference>
<dbReference type="Gene3D" id="3.10.129.10">
    <property type="entry name" value="Hotdog Thioesterase"/>
    <property type="match status" value="2"/>
</dbReference>
<dbReference type="PANTHER" id="PTHR21660:SF1">
    <property type="entry name" value="ACYL-COENZYME A THIOESTERASE 13"/>
    <property type="match status" value="1"/>
</dbReference>
<feature type="domain" description="Thioesterase" evidence="3">
    <location>
        <begin position="139"/>
        <end position="213"/>
    </location>
</feature>
<comment type="caution">
    <text evidence="4">The sequence shown here is derived from an EMBL/GenBank/DDBJ whole genome shotgun (WGS) entry which is preliminary data.</text>
</comment>
<reference evidence="4" key="1">
    <citation type="submission" date="2020-09" db="EMBL/GenBank/DDBJ databases">
        <title>Genome-Enabled Discovery of Anthraquinone Biosynthesis in Senna tora.</title>
        <authorList>
            <person name="Kang S.-H."/>
            <person name="Pandey R.P."/>
            <person name="Lee C.-M."/>
            <person name="Sim J.-S."/>
            <person name="Jeong J.-T."/>
            <person name="Choi B.-S."/>
            <person name="Jung M."/>
            <person name="Ginzburg D."/>
            <person name="Zhao K."/>
            <person name="Won S.Y."/>
            <person name="Oh T.-J."/>
            <person name="Yu Y."/>
            <person name="Kim N.-H."/>
            <person name="Lee O.R."/>
            <person name="Lee T.-H."/>
            <person name="Bashyal P."/>
            <person name="Kim T.-S."/>
            <person name="Lee W.-H."/>
            <person name="Kawkins C."/>
            <person name="Kim C.-K."/>
            <person name="Kim J.S."/>
            <person name="Ahn B.O."/>
            <person name="Rhee S.Y."/>
            <person name="Sohng J.K."/>
        </authorList>
    </citation>
    <scope>NUCLEOTIDE SEQUENCE</scope>
    <source>
        <tissue evidence="4">Leaf</tissue>
    </source>
</reference>
<dbReference type="InterPro" id="IPR029069">
    <property type="entry name" value="HotDog_dom_sf"/>
</dbReference>
<dbReference type="EMBL" id="JAAIUW010000001">
    <property type="protein sequence ID" value="KAF7843368.1"/>
    <property type="molecule type" value="Genomic_DNA"/>
</dbReference>
<dbReference type="GO" id="GO:0047617">
    <property type="term" value="F:fatty acyl-CoA hydrolase activity"/>
    <property type="evidence" value="ECO:0007669"/>
    <property type="project" value="InterPro"/>
</dbReference>
<dbReference type="OrthoDB" id="46529at2759"/>
<dbReference type="InterPro" id="IPR006683">
    <property type="entry name" value="Thioestr_dom"/>
</dbReference>
<accession>A0A834XD22</accession>
<evidence type="ECO:0000256" key="1">
    <source>
        <dbReference type="ARBA" id="ARBA00008324"/>
    </source>
</evidence>
<gene>
    <name evidence="4" type="ORF">G2W53_000273</name>
</gene>
<evidence type="ECO:0000313" key="4">
    <source>
        <dbReference type="EMBL" id="KAF7843368.1"/>
    </source>
</evidence>
<keyword evidence="2" id="KW-0378">Hydrolase</keyword>
<protein>
    <submittedName>
        <fullName evidence="4">Thioesterase superfamily</fullName>
    </submittedName>
</protein>